<gene>
    <name evidence="1" type="ORF">SAMN04488112_10664</name>
</gene>
<organism evidence="1 2">
    <name type="scientific">Melghirimyces thermohalophilus</name>
    <dbReference type="NCBI Taxonomy" id="1236220"/>
    <lineage>
        <taxon>Bacteria</taxon>
        <taxon>Bacillati</taxon>
        <taxon>Bacillota</taxon>
        <taxon>Bacilli</taxon>
        <taxon>Bacillales</taxon>
        <taxon>Thermoactinomycetaceae</taxon>
        <taxon>Melghirimyces</taxon>
    </lineage>
</organism>
<dbReference type="STRING" id="1236220.SAMN04488112_10664"/>
<dbReference type="OrthoDB" id="9868109at2"/>
<dbReference type="AlphaFoldDB" id="A0A1G6KNZ6"/>
<protein>
    <submittedName>
        <fullName evidence="1">Uncharacterized protein</fullName>
    </submittedName>
</protein>
<evidence type="ECO:0000313" key="2">
    <source>
        <dbReference type="Proteomes" id="UP000199387"/>
    </source>
</evidence>
<dbReference type="Proteomes" id="UP000199387">
    <property type="component" value="Unassembled WGS sequence"/>
</dbReference>
<name>A0A1G6KNZ6_9BACL</name>
<dbReference type="EMBL" id="FMZA01000006">
    <property type="protein sequence ID" value="SDC32265.1"/>
    <property type="molecule type" value="Genomic_DNA"/>
</dbReference>
<evidence type="ECO:0000313" key="1">
    <source>
        <dbReference type="EMBL" id="SDC32265.1"/>
    </source>
</evidence>
<reference evidence="1 2" key="1">
    <citation type="submission" date="2016-10" db="EMBL/GenBank/DDBJ databases">
        <authorList>
            <person name="de Groot N.N."/>
        </authorList>
    </citation>
    <scope>NUCLEOTIDE SEQUENCE [LARGE SCALE GENOMIC DNA]</scope>
    <source>
        <strain evidence="1 2">DSM 45514</strain>
    </source>
</reference>
<keyword evidence="2" id="KW-1185">Reference proteome</keyword>
<accession>A0A1G6KNZ6</accession>
<proteinExistence type="predicted"/>
<dbReference type="RefSeq" id="WP_091567539.1">
    <property type="nucleotide sequence ID" value="NZ_FMZA01000006.1"/>
</dbReference>
<sequence length="105" mass="12623">MDHRHHRQELVEKLDEMETNQMLVFPHQRNQPRVTIHCKRRGEYRHWWVVKGLEENYQSTNIQAVIDHLLQIRPLESYQASITLAREEVSMGNVFDLYETENPLA</sequence>